<dbReference type="EMBL" id="MFLN01000022">
    <property type="protein sequence ID" value="OGG67209.1"/>
    <property type="molecule type" value="Genomic_DNA"/>
</dbReference>
<comment type="caution">
    <text evidence="1">The sequence shown here is derived from an EMBL/GenBank/DDBJ whole genome shotgun (WGS) entry which is preliminary data.</text>
</comment>
<evidence type="ECO:0000313" key="2">
    <source>
        <dbReference type="Proteomes" id="UP000178572"/>
    </source>
</evidence>
<dbReference type="Proteomes" id="UP000178572">
    <property type="component" value="Unassembled WGS sequence"/>
</dbReference>
<name>A0A1F6E0L2_9BACT</name>
<sequence length="466" mass="49992">MGVFTLIMGALVGYVLEQAKYGRALHAREEALSIAESGLEYFKWHVAHNTAIREDGTGLQPSYSYAVNDPEGGELGSANITASAKMQCGRVQWIDVGSEGVSNADARFKRTLAARYMRPAVAEYAFVTDSGVWYASNVTGPVHGNSVVRMDGTNNSTVSSKLGEDEFWCTSSFGCSPSRWEDGVFGNGPGSALWQFPVGEINFATMIADTAPLQGYANADGLYLSPIRVYLDGIAQGSQFSSVGGSESKGFHIVFNSDGTVTVKRVTSTNSLSSAFDPQTGNLVTDRSDIASETTVGTYSLLSDCALIYSEAKTWISGTVSGKMTVVAADPGSFSPDIILGGTISVSEGNIGYATTDGTTGLTAIAEHAVRFANKVPNDMSIRGVFVAQNGFYGRYFYGYSGTSYNIRNSLTLNGSIISKLRAATWYGSSGFQNRYTTYDRLQAFDPAPFTPSARVDYGYVLWREQ</sequence>
<organism evidence="1 2">
    <name type="scientific">Candidatus Kaiserbacteria bacterium RIFCSPHIGHO2_02_FULL_59_21</name>
    <dbReference type="NCBI Taxonomy" id="1798500"/>
    <lineage>
        <taxon>Bacteria</taxon>
        <taxon>Candidatus Kaiseribacteriota</taxon>
    </lineage>
</organism>
<dbReference type="STRING" id="1798500.A3C21_02550"/>
<evidence type="ECO:0000313" key="1">
    <source>
        <dbReference type="EMBL" id="OGG67209.1"/>
    </source>
</evidence>
<reference evidence="1 2" key="1">
    <citation type="journal article" date="2016" name="Nat. Commun.">
        <title>Thousands of microbial genomes shed light on interconnected biogeochemical processes in an aquifer system.</title>
        <authorList>
            <person name="Anantharaman K."/>
            <person name="Brown C.T."/>
            <person name="Hug L.A."/>
            <person name="Sharon I."/>
            <person name="Castelle C.J."/>
            <person name="Probst A.J."/>
            <person name="Thomas B.C."/>
            <person name="Singh A."/>
            <person name="Wilkins M.J."/>
            <person name="Karaoz U."/>
            <person name="Brodie E.L."/>
            <person name="Williams K.H."/>
            <person name="Hubbard S.S."/>
            <person name="Banfield J.F."/>
        </authorList>
    </citation>
    <scope>NUCLEOTIDE SEQUENCE [LARGE SCALE GENOMIC DNA]</scope>
</reference>
<proteinExistence type="predicted"/>
<gene>
    <name evidence="1" type="ORF">A3C21_02550</name>
</gene>
<dbReference type="AlphaFoldDB" id="A0A1F6E0L2"/>
<evidence type="ECO:0008006" key="3">
    <source>
        <dbReference type="Google" id="ProtNLM"/>
    </source>
</evidence>
<protein>
    <recommendedName>
        <fullName evidence="3">DUF4900 domain-containing protein</fullName>
    </recommendedName>
</protein>
<accession>A0A1F6E0L2</accession>